<organism evidence="2 3">
    <name type="scientific">Aureobasidium pullulans EXF-150</name>
    <dbReference type="NCBI Taxonomy" id="1043002"/>
    <lineage>
        <taxon>Eukaryota</taxon>
        <taxon>Fungi</taxon>
        <taxon>Dikarya</taxon>
        <taxon>Ascomycota</taxon>
        <taxon>Pezizomycotina</taxon>
        <taxon>Dothideomycetes</taxon>
        <taxon>Dothideomycetidae</taxon>
        <taxon>Dothideales</taxon>
        <taxon>Saccotheciaceae</taxon>
        <taxon>Aureobasidium</taxon>
    </lineage>
</organism>
<evidence type="ECO:0000313" key="2">
    <source>
        <dbReference type="EMBL" id="KEQ81710.1"/>
    </source>
</evidence>
<reference evidence="2 3" key="1">
    <citation type="journal article" date="2014" name="BMC Genomics">
        <title>Genome sequencing of four Aureobasidium pullulans varieties: biotechnological potential, stress tolerance, and description of new species.</title>
        <authorList>
            <person name="Gostin Ar C."/>
            <person name="Ohm R.A."/>
            <person name="Kogej T."/>
            <person name="Sonjak S."/>
            <person name="Turk M."/>
            <person name="Zajc J."/>
            <person name="Zalar P."/>
            <person name="Grube M."/>
            <person name="Sun H."/>
            <person name="Han J."/>
            <person name="Sharma A."/>
            <person name="Chiniquy J."/>
            <person name="Ngan C.Y."/>
            <person name="Lipzen A."/>
            <person name="Barry K."/>
            <person name="Grigoriev I.V."/>
            <person name="Gunde-Cimerman N."/>
        </authorList>
    </citation>
    <scope>NUCLEOTIDE SEQUENCE [LARGE SCALE GENOMIC DNA]</scope>
    <source>
        <strain evidence="2 3">EXF-150</strain>
    </source>
</reference>
<dbReference type="Proteomes" id="UP000030706">
    <property type="component" value="Unassembled WGS sequence"/>
</dbReference>
<sequence length="897" mass="95063">MPGSSTTLSSDPYCDTCPDECYMDFDDDGVPDAQTQASTNFTSLVSQASSSTSAIAANSTAPVPPPVVIADNSFENGTGNPLNSSASSPAVIAEIAQSNDSSPLTAQSGDSYLLLTFNDGSAAKLFRRQSAAQPLMYNATQYFATIAGDTYNLSAYAQQAQNGPNPPDCSIRLCVYDSCSSPAPLRTRIYQQYYYLFSATSDDDSALATFSITCVGNAYVALDSIAIVDIPPPSDGSAPPSDGSTPPSSGASATAAGSDGGSVSSSTLSDGSVRTVTRTIVRTRTTSAIVYTAVYYTTTQYITSTYRSDNTYTTDRPTTVVSTAFATATSVQNLTVSAIVTSITPVTITATSLSVSIQPASSFTTVITATLPQATVTSLSVQPQATVTTLSVQPQATVTSLSIQPQATVTTLSVQPQATVTTLSVQPQATVTNLFDHGLQHNHVCHPIHLNATCFHIYDNAEPDPYCNCHLNCSAASSEHGNHNHDIHELCSNTVSSYSDYHNSELVHSDTDDYCSSTASQHCDCDDHCSSAASQYCNCDEHNLWPHSSTNNFNSDLDYHKYYNSRTTTAPAPPASTVTTTAPAPPASTVTVTVTPSSITSVTAASPAAQGATTGSRTTTPVSTTAAPTVALSSPTTIISSAANHDDEIVARVVPFAISICGFSSNNLTISTNGVLGFGITSSYQPAALPQYTALSPTGYAVIPFWADLYIAQGTSQGIYYQVDGTAGSRIMTFEYYATYYNKTANYYHFQILFYENNPNSFTFKYLNVTDNGVNAVVGYQCQPNSKFKQYSAKQAIITGGLQVDYSYSADTFTSGRVPSRVAMIGPMIDFVNRIVDNVSSSWRAATSWMRDKPSSTPSNEVYAPKPSVTFEANVEDSINRRWAGGYGRRGNSSTLA</sequence>
<name>A0A074X890_AURPU</name>
<feature type="compositionally biased region" description="Low complexity" evidence="1">
    <location>
        <begin position="235"/>
        <end position="269"/>
    </location>
</feature>
<feature type="region of interest" description="Disordered" evidence="1">
    <location>
        <begin position="568"/>
        <end position="589"/>
    </location>
</feature>
<gene>
    <name evidence="2" type="ORF">M438DRAFT_337684</name>
</gene>
<evidence type="ECO:0000313" key="3">
    <source>
        <dbReference type="Proteomes" id="UP000030706"/>
    </source>
</evidence>
<accession>A0A074X890</accession>
<dbReference type="RefSeq" id="XP_029757897.1">
    <property type="nucleotide sequence ID" value="XM_029904024.1"/>
</dbReference>
<proteinExistence type="predicted"/>
<evidence type="ECO:0000256" key="1">
    <source>
        <dbReference type="SAM" id="MobiDB-lite"/>
    </source>
</evidence>
<feature type="region of interest" description="Disordered" evidence="1">
    <location>
        <begin position="231"/>
        <end position="269"/>
    </location>
</feature>
<dbReference type="HOGENOM" id="CLU_322616_0_0_1"/>
<feature type="region of interest" description="Disordered" evidence="1">
    <location>
        <begin position="606"/>
        <end position="627"/>
    </location>
</feature>
<protein>
    <submittedName>
        <fullName evidence="2">Uncharacterized protein</fullName>
    </submittedName>
</protein>
<dbReference type="STRING" id="1043002.A0A074X890"/>
<dbReference type="EMBL" id="KL584990">
    <property type="protein sequence ID" value="KEQ81710.1"/>
    <property type="molecule type" value="Genomic_DNA"/>
</dbReference>
<dbReference type="AlphaFoldDB" id="A0A074X890"/>
<dbReference type="OrthoDB" id="3933935at2759"/>
<dbReference type="GeneID" id="40746330"/>
<keyword evidence="3" id="KW-1185">Reference proteome</keyword>